<keyword evidence="7 20" id="KW-0547">Nucleotide-binding</keyword>
<dbReference type="InterPro" id="IPR041677">
    <property type="entry name" value="DNA2/NAM7_AAA_11"/>
</dbReference>
<dbReference type="Gene3D" id="3.40.50.300">
    <property type="entry name" value="P-loop containing nucleotide triphosphate hydrolases"/>
    <property type="match status" value="2"/>
</dbReference>
<reference evidence="26 27" key="1">
    <citation type="submission" date="2016-04" db="EMBL/GenBank/DDBJ databases">
        <title>Draft genome of Fonsecaea erecta CBS 125763.</title>
        <authorList>
            <person name="Weiss V.A."/>
            <person name="Vicente V.A."/>
            <person name="Raittz R.T."/>
            <person name="Moreno L.F."/>
            <person name="De Souza E.M."/>
            <person name="Pedrosa F.O."/>
            <person name="Steffens M.B."/>
            <person name="Faoro H."/>
            <person name="Tadra-Sfeir M.Z."/>
            <person name="Najafzadeh M.J."/>
            <person name="Felipe M.S."/>
            <person name="Teixeira M."/>
            <person name="Sun J."/>
            <person name="Xi L."/>
            <person name="Gomes R."/>
            <person name="De Azevedo C.M."/>
            <person name="Salgado C.G."/>
            <person name="Da Silva M.B."/>
            <person name="Nascimento M.F."/>
            <person name="Queiroz-Telles F."/>
            <person name="Attili D.S."/>
            <person name="Gorbushina A."/>
        </authorList>
    </citation>
    <scope>NUCLEOTIDE SEQUENCE [LARGE SCALE GENOMIC DNA]</scope>
    <source>
        <strain evidence="26 27">CBS 125763</strain>
    </source>
</reference>
<feature type="region of interest" description="Disordered" evidence="21">
    <location>
        <begin position="349"/>
        <end position="375"/>
    </location>
</feature>
<dbReference type="OrthoDB" id="6513042at2759"/>
<evidence type="ECO:0000256" key="5">
    <source>
        <dbReference type="ARBA" id="ARBA00022722"/>
    </source>
</evidence>
<sequence length="1703" mass="190342">MPSATLGVSSQSRRKLKTFAFDERLLTGDEDKENQQDPNSASKPDSVDCGLTGQDELPEPRVPRTPAVRIPIEDLIANTEDAYNCLPPVGTPKDHVLWQTGPDSSDASAGACATQRSRKRAHSSSPSSSQQLSAHTDALNLDTLNKSLRTPNNDPTQDLWNRYTTVNGVKKDAREPTLPQYVHLLPSSPQTPSTTSKDSGLRRTHSCGIEWPTSKAKRRRLETTQHHSRTKELFAASRKEILRRDLSNNTRVGLLLDRIQESLTRKADPTESPSSSFPLPDRRSQAFASPTKPPNRTRGESSGPADVLHPPQIVQPQKIAARSETSSSFEFSDDGLDVEAFESVERALEQAETKTQISPIEPDRNRDELTTPSIAQCHNQVRLVQFDGSGDQSERRSDEDQESLQPKALAAEFDEFNDDDDDDEELMNEMLDLAAKYDSQPPVATAANPQANPKPTSETNPQSKHLETLDEFEDAFDDDDDELWEDIANATYGKSRTTIASKDHTSIDNRAIKRYLVMEVLESEYEYKPGRKRPEKMLSVKDERSSMCYIILLRESWYDTRYTKGSYVHVIGKFDRTGQCIVDDADNMVIIHPDHLISSTVVGDSFTCMRRAVLQDRVKATSAATQPQVYGHILHEVFGRALRINRWDRESFREIIDKILPSYIESLYEIGVRPQEATEYLLGKTPELMAWATVFVGDTLSADALIRDRNGLLVPATVNKLLELEEHIWSPMYGLKGNIDATVQAQMKLPNEQSVRTLLVPFELKTGKKDNVEQHRVQTALYTLLLSDRYDINVTCGVLYYMETAKTYRVEGIRNEVRHMIIQRNELACYVHDKLALPPMIKKQHLCKSCYSKAACFTYHKLSENGTAETSGLGEKFNEVVGHLSPAHQSFFKKWDELLTKEERDTMKFRRELWTMLGSEREALGRCFSEVVIQPGSALENLEGSKINRFEYTFTKHLHRPGFSFRDSQITTGEPIVISDEKGHFNFAAGFVTNVQPTRIVVVVDRRLGRVQKKLEGFDPETNQVFSGNIDVAHDGSQSSQHNEPILYRIDKDEFANGMATARNNILRMMEKDLWRARELRQLIIENKYPEFKVTSTAYTLSGPASQQNLNVDQQRAIEKVMSAKDYALVLGMPGTGKTTTIAHIIRALVSQGKSVLLASYTHTAVDNILLKIKDDNIPIMRIGAVNKVHPEVQSFADISGIPKRTIEELHASWHESKVVATTCLGVNHGIFNARTFDYCIVDEASQITLPVCLGPIRMARTFILVGDHYQLPPLVQNKQALEGGLDVSLFKLLSDAQPDSVVNLEHQYRMAEDIMLLSKELVYSGRIKCGNEAVARRVLKIPDLDGGMAKHHFTASSLPKASNHSTQTVCLAGSNCWLRRALSPSSRCLFLNTDSIIPRGSARETVAGARITNTIESILTAQLVTALIHSGVAPHSIGVITFYRSQLALLRTEVKALAGSVASSEVEMHTADKYQGRDKEIIILSCVRSNENSHVGDLLKDWRRVNVAVTRARSKLLLVGSRGTLEGSGVPILQGLTRIMEEKGWTLELPGEACEMHCFESPVTQANNGATQKCRSAAGFPSLAGTEEARSSPLTPSTKKQKRSLEQMSEDSHNYRGLGKKQKRSPFRKPDKVVRGTTLVGGFDGGLRKVLDKRPVLRNVLDEIVSNAYENDLNKENTPLIADMDMDTDMDADFDPADFGVY</sequence>
<keyword evidence="11 20" id="KW-0347">Helicase</keyword>
<dbReference type="Pfam" id="PF13086">
    <property type="entry name" value="AAA_11"/>
    <property type="match status" value="2"/>
</dbReference>
<dbReference type="InterPro" id="IPR014808">
    <property type="entry name" value="DNA_replication_fac_Dna2_N"/>
</dbReference>
<dbReference type="EC" id="3.6.4.12" evidence="20"/>
<dbReference type="InterPro" id="IPR047187">
    <property type="entry name" value="SF1_C_Upf1"/>
</dbReference>
<dbReference type="GO" id="GO:0005524">
    <property type="term" value="F:ATP binding"/>
    <property type="evidence" value="ECO:0007669"/>
    <property type="project" value="UniProtKB-UniRule"/>
</dbReference>
<dbReference type="GO" id="GO:0046872">
    <property type="term" value="F:metal ion binding"/>
    <property type="evidence" value="ECO:0007669"/>
    <property type="project" value="UniProtKB-UniRule"/>
</dbReference>
<dbReference type="InterPro" id="IPR026851">
    <property type="entry name" value="Dna2/JHS1_DEXXQ-box"/>
</dbReference>
<dbReference type="GO" id="GO:0017116">
    <property type="term" value="F:single-stranded DNA helicase activity"/>
    <property type="evidence" value="ECO:0007669"/>
    <property type="project" value="UniProtKB-UniRule"/>
</dbReference>
<feature type="region of interest" description="Disordered" evidence="21">
    <location>
        <begin position="264"/>
        <end position="311"/>
    </location>
</feature>
<dbReference type="Gene3D" id="3.90.320.10">
    <property type="match status" value="1"/>
</dbReference>
<dbReference type="InterPro" id="IPR027417">
    <property type="entry name" value="P-loop_NTPase"/>
</dbReference>
<keyword evidence="6 20" id="KW-0479">Metal-binding</keyword>
<feature type="compositionally biased region" description="Basic residues" evidence="21">
    <location>
        <begin position="1619"/>
        <end position="1628"/>
    </location>
</feature>
<feature type="compositionally biased region" description="Low complexity" evidence="21">
    <location>
        <begin position="123"/>
        <end position="133"/>
    </location>
</feature>
<evidence type="ECO:0000256" key="18">
    <source>
        <dbReference type="ARBA" id="ARBA00023268"/>
    </source>
</evidence>
<keyword evidence="16 20" id="KW-0234">DNA repair</keyword>
<evidence type="ECO:0000256" key="21">
    <source>
        <dbReference type="SAM" id="MobiDB-lite"/>
    </source>
</evidence>
<evidence type="ECO:0000256" key="12">
    <source>
        <dbReference type="ARBA" id="ARBA00022840"/>
    </source>
</evidence>
<dbReference type="GO" id="GO:0033567">
    <property type="term" value="P:DNA replication, Okazaki fragment processing"/>
    <property type="evidence" value="ECO:0007669"/>
    <property type="project" value="UniProtKB-UniRule"/>
</dbReference>
<dbReference type="FunFam" id="3.40.50.300:FF:001170">
    <property type="entry name" value="DNA replication helicase Dna2"/>
    <property type="match status" value="1"/>
</dbReference>
<feature type="compositionally biased region" description="Basic and acidic residues" evidence="21">
    <location>
        <begin position="22"/>
        <end position="35"/>
    </location>
</feature>
<evidence type="ECO:0000256" key="4">
    <source>
        <dbReference type="ARBA" id="ARBA00022705"/>
    </source>
</evidence>
<evidence type="ECO:0000259" key="23">
    <source>
        <dbReference type="Pfam" id="PF08696"/>
    </source>
</evidence>
<comment type="function">
    <text evidence="20">Key enzyme involved in DNA replication and DNA repair. Involved in Okazaki fragments processing by cleaving long flaps that escape FEN1: flaps that are longer than 27 nucleotides are coated by replication protein A complex (RPA), leading to recruit DNA2 which cleaves the flap until it is too short to bind RPA and becomes a substrate for FEN1. Also involved in 5'-end resection of DNA during double-strand break (DSB) repair by mediating the cleavage of 5'-ssDNA.</text>
</comment>
<dbReference type="Pfam" id="PF13087">
    <property type="entry name" value="AAA_12"/>
    <property type="match status" value="1"/>
</dbReference>
<evidence type="ECO:0000259" key="22">
    <source>
        <dbReference type="Pfam" id="PF01930"/>
    </source>
</evidence>
<dbReference type="FunFam" id="3.40.50.300:FF:000789">
    <property type="entry name" value="DNA replication ATP-dependent helicase/nuclease DNA2"/>
    <property type="match status" value="1"/>
</dbReference>
<evidence type="ECO:0000256" key="20">
    <source>
        <dbReference type="RuleBase" id="RU367041"/>
    </source>
</evidence>
<protein>
    <recommendedName>
        <fullName evidence="20">DNA replication ATP-dependent helicase/nuclease</fullName>
        <ecNumber evidence="20">3.1.-.-</ecNumber>
        <ecNumber evidence="20">3.6.4.12</ecNumber>
    </recommendedName>
</protein>
<keyword evidence="5 20" id="KW-0540">Nuclease</keyword>
<keyword evidence="17 20" id="KW-0539">Nucleus</keyword>
<feature type="region of interest" description="Disordered" evidence="21">
    <location>
        <begin position="1585"/>
        <end position="1633"/>
    </location>
</feature>
<dbReference type="PANTHER" id="PTHR10887:SF433">
    <property type="entry name" value="DNA REPLICATION ATP-DEPENDENT HELICASE_NUCLEASE DNA2"/>
    <property type="match status" value="1"/>
</dbReference>
<evidence type="ECO:0000256" key="14">
    <source>
        <dbReference type="ARBA" id="ARBA00023014"/>
    </source>
</evidence>
<comment type="cofactor">
    <cofactor evidence="1">
        <name>[4Fe-4S] cluster</name>
        <dbReference type="ChEBI" id="CHEBI:49883"/>
    </cofactor>
</comment>
<feature type="domain" description="DNA2/NAM7 helicase helicase" evidence="24">
    <location>
        <begin position="1109"/>
        <end position="1198"/>
    </location>
</feature>
<keyword evidence="15 20" id="KW-0238">DNA-binding</keyword>
<comment type="similarity">
    <text evidence="2 20">Belongs to the DNA2/NAM7 helicase family.</text>
</comment>
<keyword evidence="4 20" id="KW-0235">DNA replication</keyword>
<keyword evidence="8" id="KW-0255">Endonuclease</keyword>
<dbReference type="CDD" id="cd18041">
    <property type="entry name" value="DEXXQc_DNA2"/>
    <property type="match status" value="1"/>
</dbReference>
<dbReference type="EC" id="3.1.-.-" evidence="20"/>
<accession>A0A178ZM80</accession>
<dbReference type="PANTHER" id="PTHR10887">
    <property type="entry name" value="DNA2/NAM7 HELICASE FAMILY"/>
    <property type="match status" value="1"/>
</dbReference>
<dbReference type="InterPro" id="IPR022765">
    <property type="entry name" value="Dna2/Cas4_DUF83"/>
</dbReference>
<keyword evidence="12 20" id="KW-0067">ATP-binding</keyword>
<keyword evidence="10 20" id="KW-0378">Hydrolase</keyword>
<feature type="region of interest" description="Disordered" evidence="21">
    <location>
        <begin position="94"/>
        <end position="134"/>
    </location>
</feature>
<evidence type="ECO:0000256" key="10">
    <source>
        <dbReference type="ARBA" id="ARBA00022801"/>
    </source>
</evidence>
<dbReference type="SUPFAM" id="SSF52540">
    <property type="entry name" value="P-loop containing nucleoside triphosphate hydrolases"/>
    <property type="match status" value="1"/>
</dbReference>
<dbReference type="Proteomes" id="UP000078343">
    <property type="component" value="Unassembled WGS sequence"/>
</dbReference>
<gene>
    <name evidence="26" type="ORF">AYL99_05754</name>
</gene>
<evidence type="ECO:0000256" key="16">
    <source>
        <dbReference type="ARBA" id="ARBA00023204"/>
    </source>
</evidence>
<dbReference type="EMBL" id="LVYI01000004">
    <property type="protein sequence ID" value="OAP60752.1"/>
    <property type="molecule type" value="Genomic_DNA"/>
</dbReference>
<dbReference type="Pfam" id="PF08696">
    <property type="entry name" value="Dna2"/>
    <property type="match status" value="1"/>
</dbReference>
<dbReference type="GO" id="GO:0016887">
    <property type="term" value="F:ATP hydrolysis activity"/>
    <property type="evidence" value="ECO:0007669"/>
    <property type="project" value="RHEA"/>
</dbReference>
<dbReference type="GeneID" id="30009922"/>
<feature type="region of interest" description="Disordered" evidence="21">
    <location>
        <begin position="183"/>
        <end position="229"/>
    </location>
</feature>
<dbReference type="GO" id="GO:0003677">
    <property type="term" value="F:DNA binding"/>
    <property type="evidence" value="ECO:0007669"/>
    <property type="project" value="UniProtKB-UniRule"/>
</dbReference>
<dbReference type="GO" id="GO:0017108">
    <property type="term" value="F:5'-flap endonuclease activity"/>
    <property type="evidence" value="ECO:0007669"/>
    <property type="project" value="UniProtKB-UniRule"/>
</dbReference>
<feature type="region of interest" description="Disordered" evidence="21">
    <location>
        <begin position="22"/>
        <end position="67"/>
    </location>
</feature>
<evidence type="ECO:0000256" key="7">
    <source>
        <dbReference type="ARBA" id="ARBA00022741"/>
    </source>
</evidence>
<dbReference type="CDD" id="cd18808">
    <property type="entry name" value="SF1_C_Upf1"/>
    <property type="match status" value="1"/>
</dbReference>
<feature type="domain" description="DNA2/NAM7 helicase-like C-terminal" evidence="25">
    <location>
        <begin position="1286"/>
        <end position="1523"/>
    </location>
</feature>
<dbReference type="Pfam" id="PF01930">
    <property type="entry name" value="Cas_Cas4"/>
    <property type="match status" value="1"/>
</dbReference>
<dbReference type="GO" id="GO:0005737">
    <property type="term" value="C:cytoplasm"/>
    <property type="evidence" value="ECO:0007669"/>
    <property type="project" value="TreeGrafter"/>
</dbReference>
<comment type="subcellular location">
    <subcellularLocation>
        <location evidence="20">Nucleus</location>
    </subcellularLocation>
    <subcellularLocation>
        <location evidence="20">Chromosome</location>
    </subcellularLocation>
</comment>
<dbReference type="InterPro" id="IPR011604">
    <property type="entry name" value="PDDEXK-like_dom_sf"/>
</dbReference>
<evidence type="ECO:0000256" key="19">
    <source>
        <dbReference type="ARBA" id="ARBA00047995"/>
    </source>
</evidence>
<evidence type="ECO:0000313" key="26">
    <source>
        <dbReference type="EMBL" id="OAP60752.1"/>
    </source>
</evidence>
<dbReference type="RefSeq" id="XP_018694119.1">
    <property type="nucleotide sequence ID" value="XM_018837266.1"/>
</dbReference>
<keyword evidence="20" id="KW-0158">Chromosome</keyword>
<feature type="compositionally biased region" description="Low complexity" evidence="21">
    <location>
        <begin position="186"/>
        <end position="196"/>
    </location>
</feature>
<name>A0A178ZM80_9EURO</name>
<dbReference type="GO" id="GO:0006281">
    <property type="term" value="P:DNA repair"/>
    <property type="evidence" value="ECO:0007669"/>
    <property type="project" value="UniProtKB-KW"/>
</dbReference>
<evidence type="ECO:0000256" key="11">
    <source>
        <dbReference type="ARBA" id="ARBA00022806"/>
    </source>
</evidence>
<dbReference type="InterPro" id="IPR045055">
    <property type="entry name" value="DNA2/NAM7-like"/>
</dbReference>
<dbReference type="STRING" id="1367422.A0A178ZM80"/>
<feature type="domain" description="DNA replication factor Dna2 N-terminal" evidence="23">
    <location>
        <begin position="549"/>
        <end position="745"/>
    </location>
</feature>
<comment type="caution">
    <text evidence="26">The sequence shown here is derived from an EMBL/GenBank/DDBJ whole genome shotgun (WGS) entry which is preliminary data.</text>
</comment>
<dbReference type="InterPro" id="IPR041679">
    <property type="entry name" value="DNA2/NAM7-like_C"/>
</dbReference>
<keyword evidence="18 20" id="KW-0511">Multifunctional enzyme</keyword>
<evidence type="ECO:0000256" key="3">
    <source>
        <dbReference type="ARBA" id="ARBA00022485"/>
    </source>
</evidence>
<feature type="domain" description="DUF83" evidence="22">
    <location>
        <begin position="759"/>
        <end position="857"/>
    </location>
</feature>
<evidence type="ECO:0000256" key="6">
    <source>
        <dbReference type="ARBA" id="ARBA00022723"/>
    </source>
</evidence>
<evidence type="ECO:0000256" key="8">
    <source>
        <dbReference type="ARBA" id="ARBA00022759"/>
    </source>
</evidence>
<comment type="catalytic activity">
    <reaction evidence="19 20">
        <text>ATP + H2O = ADP + phosphate + H(+)</text>
        <dbReference type="Rhea" id="RHEA:13065"/>
        <dbReference type="ChEBI" id="CHEBI:15377"/>
        <dbReference type="ChEBI" id="CHEBI:15378"/>
        <dbReference type="ChEBI" id="CHEBI:30616"/>
        <dbReference type="ChEBI" id="CHEBI:43474"/>
        <dbReference type="ChEBI" id="CHEBI:456216"/>
        <dbReference type="EC" id="3.6.4.12"/>
    </reaction>
</comment>
<evidence type="ECO:0000256" key="1">
    <source>
        <dbReference type="ARBA" id="ARBA00001966"/>
    </source>
</evidence>
<evidence type="ECO:0000256" key="9">
    <source>
        <dbReference type="ARBA" id="ARBA00022763"/>
    </source>
</evidence>
<keyword evidence="14 20" id="KW-0411">Iron-sulfur</keyword>
<keyword evidence="9 20" id="KW-0227">DNA damage</keyword>
<keyword evidence="3 20" id="KW-0004">4Fe-4S</keyword>
<proteinExistence type="inferred from homology"/>
<feature type="region of interest" description="Disordered" evidence="21">
    <location>
        <begin position="442"/>
        <end position="464"/>
    </location>
</feature>
<dbReference type="CDD" id="cd22318">
    <property type="entry name" value="DNA2_N-like"/>
    <property type="match status" value="1"/>
</dbReference>
<dbReference type="GO" id="GO:0071932">
    <property type="term" value="P:replication fork reversal"/>
    <property type="evidence" value="ECO:0007669"/>
    <property type="project" value="TreeGrafter"/>
</dbReference>
<dbReference type="GO" id="GO:0005634">
    <property type="term" value="C:nucleus"/>
    <property type="evidence" value="ECO:0007669"/>
    <property type="project" value="UniProtKB-SubCell"/>
</dbReference>
<evidence type="ECO:0000313" key="27">
    <source>
        <dbReference type="Proteomes" id="UP000078343"/>
    </source>
</evidence>
<keyword evidence="27" id="KW-1185">Reference proteome</keyword>
<evidence type="ECO:0000259" key="24">
    <source>
        <dbReference type="Pfam" id="PF13086"/>
    </source>
</evidence>
<feature type="domain" description="DNA2/NAM7 helicase helicase" evidence="24">
    <location>
        <begin position="1215"/>
        <end position="1278"/>
    </location>
</feature>
<evidence type="ECO:0000259" key="25">
    <source>
        <dbReference type="Pfam" id="PF13087"/>
    </source>
</evidence>
<dbReference type="GO" id="GO:0051539">
    <property type="term" value="F:4 iron, 4 sulfur cluster binding"/>
    <property type="evidence" value="ECO:0007669"/>
    <property type="project" value="UniProtKB-UniRule"/>
</dbReference>
<evidence type="ECO:0000256" key="2">
    <source>
        <dbReference type="ARBA" id="ARBA00007913"/>
    </source>
</evidence>
<feature type="compositionally biased region" description="Polar residues" evidence="21">
    <location>
        <begin position="447"/>
        <end position="463"/>
    </location>
</feature>
<keyword evidence="13 20" id="KW-0408">Iron</keyword>
<evidence type="ECO:0000256" key="15">
    <source>
        <dbReference type="ARBA" id="ARBA00023125"/>
    </source>
</evidence>
<organism evidence="26 27">
    <name type="scientific">Fonsecaea erecta</name>
    <dbReference type="NCBI Taxonomy" id="1367422"/>
    <lineage>
        <taxon>Eukaryota</taxon>
        <taxon>Fungi</taxon>
        <taxon>Dikarya</taxon>
        <taxon>Ascomycota</taxon>
        <taxon>Pezizomycotina</taxon>
        <taxon>Eurotiomycetes</taxon>
        <taxon>Chaetothyriomycetidae</taxon>
        <taxon>Chaetothyriales</taxon>
        <taxon>Herpotrichiellaceae</taxon>
        <taxon>Fonsecaea</taxon>
    </lineage>
</organism>
<evidence type="ECO:0000256" key="13">
    <source>
        <dbReference type="ARBA" id="ARBA00023004"/>
    </source>
</evidence>
<dbReference type="GO" id="GO:0005694">
    <property type="term" value="C:chromosome"/>
    <property type="evidence" value="ECO:0007669"/>
    <property type="project" value="UniProtKB-SubCell"/>
</dbReference>
<evidence type="ECO:0000256" key="17">
    <source>
        <dbReference type="ARBA" id="ARBA00023242"/>
    </source>
</evidence>